<keyword evidence="15" id="KW-1185">Reference proteome</keyword>
<dbReference type="CDD" id="cd00776">
    <property type="entry name" value="AsxRS_core"/>
    <property type="match status" value="1"/>
</dbReference>
<dbReference type="InterPro" id="IPR006195">
    <property type="entry name" value="aa-tRNA-synth_II"/>
</dbReference>
<accession>A0A830HMH8</accession>
<dbReference type="HAMAP" id="MF_02075">
    <property type="entry name" value="Asp_tRNA_synth_type2"/>
    <property type="match status" value="1"/>
</dbReference>
<evidence type="ECO:0000256" key="7">
    <source>
        <dbReference type="ARBA" id="ARBA00022840"/>
    </source>
</evidence>
<evidence type="ECO:0000256" key="9">
    <source>
        <dbReference type="ARBA" id="ARBA00023146"/>
    </source>
</evidence>
<dbReference type="SUPFAM" id="SSF50249">
    <property type="entry name" value="Nucleic acid-binding proteins"/>
    <property type="match status" value="1"/>
</dbReference>
<feature type="compositionally biased region" description="Low complexity" evidence="12">
    <location>
        <begin position="12"/>
        <end position="33"/>
    </location>
</feature>
<keyword evidence="8" id="KW-0648">Protein biosynthesis</keyword>
<dbReference type="GO" id="GO:0017101">
    <property type="term" value="C:aminoacyl-tRNA synthetase multienzyme complex"/>
    <property type="evidence" value="ECO:0007669"/>
    <property type="project" value="TreeGrafter"/>
</dbReference>
<feature type="domain" description="Aminoacyl-transfer RNA synthetases class-II family profile" evidence="13">
    <location>
        <begin position="261"/>
        <end position="576"/>
    </location>
</feature>
<organism evidence="14 15">
    <name type="scientific">Pycnococcus provasolii</name>
    <dbReference type="NCBI Taxonomy" id="41880"/>
    <lineage>
        <taxon>Eukaryota</taxon>
        <taxon>Viridiplantae</taxon>
        <taxon>Chlorophyta</taxon>
        <taxon>Pseudoscourfieldiophyceae</taxon>
        <taxon>Pseudoscourfieldiales</taxon>
        <taxon>Pycnococcaceae</taxon>
        <taxon>Pycnococcus</taxon>
    </lineage>
</organism>
<comment type="similarity">
    <text evidence="2">Belongs to the class-II aminoacyl-tRNA synthetase family. Type 2 subfamily.</text>
</comment>
<dbReference type="InterPro" id="IPR012340">
    <property type="entry name" value="NA-bd_OB-fold"/>
</dbReference>
<dbReference type="EMBL" id="BNJQ01000018">
    <property type="protein sequence ID" value="GHP07825.1"/>
    <property type="molecule type" value="Genomic_DNA"/>
</dbReference>
<dbReference type="InterPro" id="IPR004365">
    <property type="entry name" value="NA-bd_OB_tRNA"/>
</dbReference>
<gene>
    <name evidence="14" type="ORF">PPROV_000656700</name>
</gene>
<dbReference type="NCBIfam" id="TIGR00458">
    <property type="entry name" value="aspS_nondisc"/>
    <property type="match status" value="1"/>
</dbReference>
<sequence length="576" mass="63468">MWFDDRSVTLPSSASGGAAGVSVASTSAGADAGPAHDADAAAAGSSGKKAEKKAAAKAAKEAKKAANAAKQAAQASSVDENDPLKHRYGDAEMIQSKNISGKTWTTVRDLDLTKKDQEVLVRARVQTVRGKGKSAFLVLRSESFTVQAIMFVDDVTVSKGMVKYASNIPKESMVDVAGFVRQPGEKVKSCTQQDVEIQVTGISTVSKTSTALPFELADAARSTKEVEEAKARGENLPTVLQDHRLNNRVLDLRTPANNAIFQIQSGVCMLFREILLSKGFREIHTPKLIAGASEGGSSVFKLQYMGNYPSLARPACLAQSPQVYKQMCICSDFDKVFEIGPVFRAEDSNTHRHLCEFTGLDIEMSIKEHYFEVLDVIGDMFNYIFEGLNKRFKKELDAVREQYPFEDIEFLPKALKLTFAEGIKMLHEAGYTHVDPYGDLNTETERVLGKLVKQKYKTDFFILHKYPLSVRPFYTMPCPEDDKLSNSFDVFIRGEEIISGAQRIHDPELLIQRGKELDVDPETVNLYAGEGGMLRFGAPPHGGCGVGLERVVMLFMGLNNIRKTSLFPRDPNRLTP</sequence>
<keyword evidence="6" id="KW-0547">Nucleotide-binding</keyword>
<evidence type="ECO:0000313" key="15">
    <source>
        <dbReference type="Proteomes" id="UP000660262"/>
    </source>
</evidence>
<evidence type="ECO:0000313" key="14">
    <source>
        <dbReference type="EMBL" id="GHP07825.1"/>
    </source>
</evidence>
<evidence type="ECO:0000256" key="1">
    <source>
        <dbReference type="ARBA" id="ARBA00004496"/>
    </source>
</evidence>
<reference evidence="14" key="1">
    <citation type="submission" date="2020-10" db="EMBL/GenBank/DDBJ databases">
        <title>Unveiling of a novel bifunctional photoreceptor, Dualchrome1, isolated from a cosmopolitan green alga.</title>
        <authorList>
            <person name="Suzuki S."/>
            <person name="Kawachi M."/>
        </authorList>
    </citation>
    <scope>NUCLEOTIDE SEQUENCE</scope>
    <source>
        <strain evidence="14">NIES 2893</strain>
    </source>
</reference>
<protein>
    <recommendedName>
        <fullName evidence="3">aspartate--tRNA ligase</fullName>
        <ecNumber evidence="3">6.1.1.12</ecNumber>
    </recommendedName>
    <alternativeName>
        <fullName evidence="10">Aspartyl-tRNA synthetase</fullName>
    </alternativeName>
</protein>
<dbReference type="InterPro" id="IPR004523">
    <property type="entry name" value="Asp-tRNA_synthase_2"/>
</dbReference>
<dbReference type="PRINTS" id="PR01042">
    <property type="entry name" value="TRNASYNTHASP"/>
</dbReference>
<dbReference type="Pfam" id="PF01336">
    <property type="entry name" value="tRNA_anti-codon"/>
    <property type="match status" value="1"/>
</dbReference>
<dbReference type="GO" id="GO:0006422">
    <property type="term" value="P:aspartyl-tRNA aminoacylation"/>
    <property type="evidence" value="ECO:0007669"/>
    <property type="project" value="InterPro"/>
</dbReference>
<evidence type="ECO:0000256" key="3">
    <source>
        <dbReference type="ARBA" id="ARBA00012841"/>
    </source>
</evidence>
<evidence type="ECO:0000259" key="13">
    <source>
        <dbReference type="PROSITE" id="PS50862"/>
    </source>
</evidence>
<dbReference type="CDD" id="cd04320">
    <property type="entry name" value="AspRS_cyto_N"/>
    <property type="match status" value="1"/>
</dbReference>
<dbReference type="PANTHER" id="PTHR43450:SF1">
    <property type="entry name" value="ASPARTATE--TRNA LIGASE, CYTOPLASMIC"/>
    <property type="match status" value="1"/>
</dbReference>
<evidence type="ECO:0000256" key="8">
    <source>
        <dbReference type="ARBA" id="ARBA00022917"/>
    </source>
</evidence>
<dbReference type="OrthoDB" id="372395at2759"/>
<evidence type="ECO:0000256" key="2">
    <source>
        <dbReference type="ARBA" id="ARBA00005312"/>
    </source>
</evidence>
<dbReference type="InterPro" id="IPR004364">
    <property type="entry name" value="Aa-tRNA-synt_II"/>
</dbReference>
<evidence type="ECO:0000256" key="12">
    <source>
        <dbReference type="SAM" id="MobiDB-lite"/>
    </source>
</evidence>
<comment type="catalytic activity">
    <reaction evidence="11">
        <text>tRNA(Asp) + L-aspartate + ATP = L-aspartyl-tRNA(Asp) + AMP + diphosphate</text>
        <dbReference type="Rhea" id="RHEA:19649"/>
        <dbReference type="Rhea" id="RHEA-COMP:9660"/>
        <dbReference type="Rhea" id="RHEA-COMP:9678"/>
        <dbReference type="ChEBI" id="CHEBI:29991"/>
        <dbReference type="ChEBI" id="CHEBI:30616"/>
        <dbReference type="ChEBI" id="CHEBI:33019"/>
        <dbReference type="ChEBI" id="CHEBI:78442"/>
        <dbReference type="ChEBI" id="CHEBI:78516"/>
        <dbReference type="ChEBI" id="CHEBI:456215"/>
        <dbReference type="EC" id="6.1.1.12"/>
    </reaction>
</comment>
<dbReference type="NCBIfam" id="NF003483">
    <property type="entry name" value="PRK05159.1"/>
    <property type="match status" value="1"/>
</dbReference>
<comment type="caution">
    <text evidence="14">The sequence shown here is derived from an EMBL/GenBank/DDBJ whole genome shotgun (WGS) entry which is preliminary data.</text>
</comment>
<dbReference type="FunFam" id="2.40.50.140:FF:000132">
    <property type="entry name" value="Aspartyl-tRNA synthetase, cytoplasmic"/>
    <property type="match status" value="1"/>
</dbReference>
<dbReference type="PROSITE" id="PS50862">
    <property type="entry name" value="AA_TRNA_LIGASE_II"/>
    <property type="match status" value="1"/>
</dbReference>
<dbReference type="EC" id="6.1.1.12" evidence="3"/>
<dbReference type="Gene3D" id="3.30.930.10">
    <property type="entry name" value="Bira Bifunctional Protein, Domain 2"/>
    <property type="match status" value="1"/>
</dbReference>
<dbReference type="GO" id="GO:0005829">
    <property type="term" value="C:cytosol"/>
    <property type="evidence" value="ECO:0007669"/>
    <property type="project" value="TreeGrafter"/>
</dbReference>
<evidence type="ECO:0000256" key="11">
    <source>
        <dbReference type="ARBA" id="ARBA00047904"/>
    </source>
</evidence>
<dbReference type="InterPro" id="IPR002312">
    <property type="entry name" value="Asp/Asn-tRNA-synth_IIb"/>
</dbReference>
<keyword evidence="7" id="KW-0067">ATP-binding</keyword>
<comment type="subcellular location">
    <subcellularLocation>
        <location evidence="1">Cytoplasm</location>
    </subcellularLocation>
</comment>
<evidence type="ECO:0000256" key="10">
    <source>
        <dbReference type="ARBA" id="ARBA00033155"/>
    </source>
</evidence>
<keyword evidence="4" id="KW-0963">Cytoplasm</keyword>
<proteinExistence type="inferred from homology"/>
<feature type="compositionally biased region" description="Basic and acidic residues" evidence="12">
    <location>
        <begin position="48"/>
        <end position="64"/>
    </location>
</feature>
<dbReference type="GO" id="GO:0004815">
    <property type="term" value="F:aspartate-tRNA ligase activity"/>
    <property type="evidence" value="ECO:0007669"/>
    <property type="project" value="UniProtKB-EC"/>
</dbReference>
<dbReference type="SUPFAM" id="SSF55681">
    <property type="entry name" value="Class II aaRS and biotin synthetases"/>
    <property type="match status" value="1"/>
</dbReference>
<dbReference type="GO" id="GO:0005524">
    <property type="term" value="F:ATP binding"/>
    <property type="evidence" value="ECO:0007669"/>
    <property type="project" value="UniProtKB-KW"/>
</dbReference>
<keyword evidence="9" id="KW-0030">Aminoacyl-tRNA synthetase</keyword>
<evidence type="ECO:0000256" key="4">
    <source>
        <dbReference type="ARBA" id="ARBA00022490"/>
    </source>
</evidence>
<dbReference type="FunFam" id="3.30.930.10:FF:000013">
    <property type="entry name" value="Aspartate--tRNA ligase, cytoplasmic"/>
    <property type="match status" value="1"/>
</dbReference>
<dbReference type="AlphaFoldDB" id="A0A830HMH8"/>
<dbReference type="InterPro" id="IPR045864">
    <property type="entry name" value="aa-tRNA-synth_II/BPL/LPL"/>
</dbReference>
<feature type="compositionally biased region" description="Low complexity" evidence="12">
    <location>
        <begin position="65"/>
        <end position="76"/>
    </location>
</feature>
<evidence type="ECO:0000256" key="6">
    <source>
        <dbReference type="ARBA" id="ARBA00022741"/>
    </source>
</evidence>
<feature type="region of interest" description="Disordered" evidence="12">
    <location>
        <begin position="1"/>
        <end position="84"/>
    </location>
</feature>
<dbReference type="Pfam" id="PF00152">
    <property type="entry name" value="tRNA-synt_2"/>
    <property type="match status" value="1"/>
</dbReference>
<dbReference type="PANTHER" id="PTHR43450">
    <property type="entry name" value="ASPARTYL-TRNA SYNTHETASE"/>
    <property type="match status" value="1"/>
</dbReference>
<dbReference type="GO" id="GO:0003723">
    <property type="term" value="F:RNA binding"/>
    <property type="evidence" value="ECO:0007669"/>
    <property type="project" value="TreeGrafter"/>
</dbReference>
<dbReference type="Proteomes" id="UP000660262">
    <property type="component" value="Unassembled WGS sequence"/>
</dbReference>
<evidence type="ECO:0000256" key="5">
    <source>
        <dbReference type="ARBA" id="ARBA00022598"/>
    </source>
</evidence>
<dbReference type="Gene3D" id="2.40.50.140">
    <property type="entry name" value="Nucleic acid-binding proteins"/>
    <property type="match status" value="1"/>
</dbReference>
<keyword evidence="5" id="KW-0436">Ligase</keyword>
<name>A0A830HMH8_9CHLO</name>